<dbReference type="PRINTS" id="PR00086">
    <property type="entry name" value="LLDHDRGNASE"/>
</dbReference>
<dbReference type="UniPathway" id="UPA00554">
    <property type="reaction ID" value="UER00611"/>
</dbReference>
<accession>A0A6J2ULB6</accession>
<dbReference type="GO" id="GO:0004459">
    <property type="term" value="F:L-lactate dehydrogenase (NAD+) activity"/>
    <property type="evidence" value="ECO:0007669"/>
    <property type="project" value="UniProtKB-EC"/>
</dbReference>
<dbReference type="Pfam" id="PF00056">
    <property type="entry name" value="Ldh_1_N"/>
    <property type="match status" value="1"/>
</dbReference>
<dbReference type="Gene3D" id="3.40.50.720">
    <property type="entry name" value="NAD(P)-binding Rossmann-like Domain"/>
    <property type="match status" value="1"/>
</dbReference>
<evidence type="ECO:0000256" key="4">
    <source>
        <dbReference type="ARBA" id="ARBA00023002"/>
    </source>
</evidence>
<dbReference type="InterPro" id="IPR036291">
    <property type="entry name" value="NAD(P)-bd_dom_sf"/>
</dbReference>
<dbReference type="GeneID" id="115634556"/>
<dbReference type="SMR" id="A0A6J2ULB6"/>
<evidence type="ECO:0000256" key="7">
    <source>
        <dbReference type="RuleBase" id="RU003369"/>
    </source>
</evidence>
<dbReference type="InterPro" id="IPR022383">
    <property type="entry name" value="Lactate/malate_DH_C"/>
</dbReference>
<dbReference type="NCBIfam" id="TIGR01771">
    <property type="entry name" value="L-LDH-NAD"/>
    <property type="match status" value="1"/>
</dbReference>
<dbReference type="SUPFAM" id="SSF51735">
    <property type="entry name" value="NAD(P)-binding Rossmann-fold domains"/>
    <property type="match status" value="1"/>
</dbReference>
<dbReference type="RefSeq" id="XP_030388233.1">
    <property type="nucleotide sequence ID" value="XM_030532373.1"/>
</dbReference>
<comment type="similarity">
    <text evidence="2">Belongs to the LDH/MDH superfamily. LDH family.</text>
</comment>
<keyword evidence="5" id="KW-0520">NAD</keyword>
<sequence>MPLPRFSHRALTPLTNLIVHPNSLSIKGVPTTAFVCIQLRTLSGKSKDPCAKKEEKRGGKEDNEALKSFQECLYKSNNEQKIHSGRKVSIVGTGAVGMACAIAILAKGVTNRMSFFDVNEKWCNAERMDLMHGSLLLNNAQINACSTPQVTEKSRVIVVTAGARPKKNETRLDVAQKTADIMKNIMPELVKHSPNAVFIIVSNPADVMAWVAQKVSKLPYERCFSAGCHLDSLRFRYFIAQRLKVSPRSVHGYVIGEHGGSSVPLWSTLTVGGIQLHAVLPSIGTKDDPLQWGKVHEDVVKAAFDVIAVKGYTNWAIGLSVADIVSAIFENSNRIISLSTNVQGICDIKDEVYLSLPCRVSRWGLAGIMRLKLSKWEKKMLKKSVAALVEAQNGIKL</sequence>
<proteinExistence type="inferred from homology"/>
<dbReference type="AlphaFoldDB" id="A0A6J2ULB6"/>
<evidence type="ECO:0000259" key="8">
    <source>
        <dbReference type="Pfam" id="PF00056"/>
    </source>
</evidence>
<reference evidence="11" key="1">
    <citation type="submission" date="2025-08" db="UniProtKB">
        <authorList>
            <consortium name="RefSeq"/>
        </authorList>
    </citation>
    <scope>IDENTIFICATION</scope>
    <source>
        <strain evidence="11">11010-0011.00</strain>
        <tissue evidence="11">Whole body</tissue>
    </source>
</reference>
<dbReference type="PANTHER" id="PTHR43128:SF16">
    <property type="entry name" value="L-LACTATE DEHYDROGENASE"/>
    <property type="match status" value="1"/>
</dbReference>
<feature type="domain" description="Lactate/malate dehydrogenase N-terminal" evidence="8">
    <location>
        <begin position="87"/>
        <end position="224"/>
    </location>
</feature>
<evidence type="ECO:0000256" key="6">
    <source>
        <dbReference type="ARBA" id="ARBA00049258"/>
    </source>
</evidence>
<dbReference type="CDD" id="cd05293">
    <property type="entry name" value="LDH_1"/>
    <property type="match status" value="1"/>
</dbReference>
<evidence type="ECO:0000259" key="9">
    <source>
        <dbReference type="Pfam" id="PF02866"/>
    </source>
</evidence>
<dbReference type="Gene3D" id="3.90.110.10">
    <property type="entry name" value="Lactate dehydrogenase/glycoside hydrolase, family 4, C-terminal"/>
    <property type="match status" value="1"/>
</dbReference>
<dbReference type="InterPro" id="IPR001557">
    <property type="entry name" value="L-lactate/malate_DH"/>
</dbReference>
<comment type="catalytic activity">
    <reaction evidence="6">
        <text>(S)-lactate + NAD(+) = pyruvate + NADH + H(+)</text>
        <dbReference type="Rhea" id="RHEA:23444"/>
        <dbReference type="ChEBI" id="CHEBI:15361"/>
        <dbReference type="ChEBI" id="CHEBI:15378"/>
        <dbReference type="ChEBI" id="CHEBI:16651"/>
        <dbReference type="ChEBI" id="CHEBI:57540"/>
        <dbReference type="ChEBI" id="CHEBI:57945"/>
        <dbReference type="EC" id="1.1.1.27"/>
    </reaction>
</comment>
<dbReference type="EC" id="1.1.1.27" evidence="3"/>
<evidence type="ECO:0000256" key="2">
    <source>
        <dbReference type="ARBA" id="ARBA00006054"/>
    </source>
</evidence>
<dbReference type="PANTHER" id="PTHR43128">
    <property type="entry name" value="L-2-HYDROXYCARBOXYLATE DEHYDROGENASE (NAD(P)(+))"/>
    <property type="match status" value="1"/>
</dbReference>
<feature type="domain" description="Lactate/malate dehydrogenase C-terminal" evidence="9">
    <location>
        <begin position="229"/>
        <end position="391"/>
    </location>
</feature>
<dbReference type="GO" id="GO:0006089">
    <property type="term" value="P:lactate metabolic process"/>
    <property type="evidence" value="ECO:0007669"/>
    <property type="project" value="TreeGrafter"/>
</dbReference>
<evidence type="ECO:0000256" key="5">
    <source>
        <dbReference type="ARBA" id="ARBA00023027"/>
    </source>
</evidence>
<name>A0A6J2ULB6_DROLE</name>
<keyword evidence="10" id="KW-1185">Reference proteome</keyword>
<comment type="pathway">
    <text evidence="1">Fermentation; pyruvate fermentation to lactate; (S)-lactate from pyruvate: step 1/1.</text>
</comment>
<dbReference type="Proteomes" id="UP000504634">
    <property type="component" value="Unplaced"/>
</dbReference>
<dbReference type="InterPro" id="IPR015955">
    <property type="entry name" value="Lactate_DH/Glyco_Ohase_4_C"/>
</dbReference>
<evidence type="ECO:0000313" key="10">
    <source>
        <dbReference type="Proteomes" id="UP000504634"/>
    </source>
</evidence>
<dbReference type="SUPFAM" id="SSF56327">
    <property type="entry name" value="LDH C-terminal domain-like"/>
    <property type="match status" value="1"/>
</dbReference>
<protein>
    <recommendedName>
        <fullName evidence="3">L-lactate dehydrogenase</fullName>
        <ecNumber evidence="3">1.1.1.27</ecNumber>
    </recommendedName>
</protein>
<evidence type="ECO:0000256" key="3">
    <source>
        <dbReference type="ARBA" id="ARBA00012967"/>
    </source>
</evidence>
<keyword evidence="4 7" id="KW-0560">Oxidoreductase</keyword>
<gene>
    <name evidence="11" type="primary">LOC115634556</name>
</gene>
<dbReference type="GO" id="GO:0005737">
    <property type="term" value="C:cytoplasm"/>
    <property type="evidence" value="ECO:0007669"/>
    <property type="project" value="InterPro"/>
</dbReference>
<organism evidence="10 11">
    <name type="scientific">Drosophila lebanonensis</name>
    <name type="common">Fruit fly</name>
    <name type="synonym">Scaptodrosophila lebanonensis</name>
    <dbReference type="NCBI Taxonomy" id="7225"/>
    <lineage>
        <taxon>Eukaryota</taxon>
        <taxon>Metazoa</taxon>
        <taxon>Ecdysozoa</taxon>
        <taxon>Arthropoda</taxon>
        <taxon>Hexapoda</taxon>
        <taxon>Insecta</taxon>
        <taxon>Pterygota</taxon>
        <taxon>Neoptera</taxon>
        <taxon>Endopterygota</taxon>
        <taxon>Diptera</taxon>
        <taxon>Brachycera</taxon>
        <taxon>Muscomorpha</taxon>
        <taxon>Ephydroidea</taxon>
        <taxon>Drosophilidae</taxon>
        <taxon>Scaptodrosophila</taxon>
    </lineage>
</organism>
<dbReference type="InterPro" id="IPR011304">
    <property type="entry name" value="L-lactate_DH"/>
</dbReference>
<dbReference type="InterPro" id="IPR001236">
    <property type="entry name" value="Lactate/malate_DH_N"/>
</dbReference>
<evidence type="ECO:0000256" key="1">
    <source>
        <dbReference type="ARBA" id="ARBA00004843"/>
    </source>
</evidence>
<dbReference type="Pfam" id="PF02866">
    <property type="entry name" value="Ldh_1_C"/>
    <property type="match status" value="1"/>
</dbReference>
<evidence type="ECO:0000313" key="11">
    <source>
        <dbReference type="RefSeq" id="XP_030388233.1"/>
    </source>
</evidence>